<dbReference type="Pfam" id="PF00069">
    <property type="entry name" value="Pkinase"/>
    <property type="match status" value="1"/>
</dbReference>
<dbReference type="SUPFAM" id="SSF56112">
    <property type="entry name" value="Protein kinase-like (PK-like)"/>
    <property type="match status" value="1"/>
</dbReference>
<dbReference type="OrthoDB" id="40902at2759"/>
<dbReference type="Gene3D" id="1.10.510.10">
    <property type="entry name" value="Transferase(Phosphotransferase) domain 1"/>
    <property type="match status" value="1"/>
</dbReference>
<dbReference type="AlphaFoldDB" id="A0A2I0AZ64"/>
<dbReference type="FunFam" id="3.30.200.20:FF:000042">
    <property type="entry name" value="Aurora kinase A"/>
    <property type="match status" value="1"/>
</dbReference>
<protein>
    <submittedName>
        <fullName evidence="10">Calcium-dependent protein kinase 6</fullName>
        <ecNumber evidence="10">2.7.11.1</ecNumber>
    </submittedName>
</protein>
<dbReference type="PROSITE" id="PS00108">
    <property type="entry name" value="PROTEIN_KINASE_ST"/>
    <property type="match status" value="1"/>
</dbReference>
<dbReference type="InterPro" id="IPR050205">
    <property type="entry name" value="CDPK_Ser/Thr_kinases"/>
</dbReference>
<evidence type="ECO:0000256" key="7">
    <source>
        <dbReference type="PROSITE-ProRule" id="PRU10141"/>
    </source>
</evidence>
<dbReference type="InterPro" id="IPR011009">
    <property type="entry name" value="Kinase-like_dom_sf"/>
</dbReference>
<evidence type="ECO:0000313" key="11">
    <source>
        <dbReference type="Proteomes" id="UP000236161"/>
    </source>
</evidence>
<comment type="similarity">
    <text evidence="8">Belongs to the protein kinase superfamily.</text>
</comment>
<evidence type="ECO:0000256" key="8">
    <source>
        <dbReference type="RuleBase" id="RU000304"/>
    </source>
</evidence>
<dbReference type="PROSITE" id="PS00107">
    <property type="entry name" value="PROTEIN_KINASE_ATP"/>
    <property type="match status" value="1"/>
</dbReference>
<dbReference type="InterPro" id="IPR017441">
    <property type="entry name" value="Protein_kinase_ATP_BS"/>
</dbReference>
<evidence type="ECO:0000256" key="2">
    <source>
        <dbReference type="ARBA" id="ARBA00022679"/>
    </source>
</evidence>
<feature type="domain" description="Protein kinase" evidence="9">
    <location>
        <begin position="35"/>
        <end position="293"/>
    </location>
</feature>
<evidence type="ECO:0000256" key="6">
    <source>
        <dbReference type="ARBA" id="ARBA00022840"/>
    </source>
</evidence>
<evidence type="ECO:0000256" key="4">
    <source>
        <dbReference type="ARBA" id="ARBA00022741"/>
    </source>
</evidence>
<dbReference type="FunFam" id="1.10.510.10:FF:000668">
    <property type="entry name" value="Phosphoenolpyruvate carboxylase kinase"/>
    <property type="match status" value="1"/>
</dbReference>
<proteinExistence type="inferred from homology"/>
<dbReference type="CDD" id="cd05117">
    <property type="entry name" value="STKc_CAMK"/>
    <property type="match status" value="1"/>
</dbReference>
<name>A0A2I0AZ64_9ASPA</name>
<dbReference type="PROSITE" id="PS50011">
    <property type="entry name" value="PROTEIN_KINASE_DOM"/>
    <property type="match status" value="1"/>
</dbReference>
<dbReference type="GO" id="GO:0004674">
    <property type="term" value="F:protein serine/threonine kinase activity"/>
    <property type="evidence" value="ECO:0007669"/>
    <property type="project" value="UniProtKB-KW"/>
</dbReference>
<organism evidence="10 11">
    <name type="scientific">Apostasia shenzhenica</name>
    <dbReference type="NCBI Taxonomy" id="1088818"/>
    <lineage>
        <taxon>Eukaryota</taxon>
        <taxon>Viridiplantae</taxon>
        <taxon>Streptophyta</taxon>
        <taxon>Embryophyta</taxon>
        <taxon>Tracheophyta</taxon>
        <taxon>Spermatophyta</taxon>
        <taxon>Magnoliopsida</taxon>
        <taxon>Liliopsida</taxon>
        <taxon>Asparagales</taxon>
        <taxon>Orchidaceae</taxon>
        <taxon>Apostasioideae</taxon>
        <taxon>Apostasia</taxon>
    </lineage>
</organism>
<dbReference type="Proteomes" id="UP000236161">
    <property type="component" value="Unassembled WGS sequence"/>
</dbReference>
<dbReference type="STRING" id="1088818.A0A2I0AZ64"/>
<evidence type="ECO:0000256" key="1">
    <source>
        <dbReference type="ARBA" id="ARBA00022527"/>
    </source>
</evidence>
<evidence type="ECO:0000256" key="5">
    <source>
        <dbReference type="ARBA" id="ARBA00022777"/>
    </source>
</evidence>
<feature type="binding site" evidence="7">
    <location>
        <position position="64"/>
    </location>
    <ligand>
        <name>ATP</name>
        <dbReference type="ChEBI" id="CHEBI:30616"/>
    </ligand>
</feature>
<dbReference type="PANTHER" id="PTHR24349">
    <property type="entry name" value="SERINE/THREONINE-PROTEIN KINASE"/>
    <property type="match status" value="1"/>
</dbReference>
<evidence type="ECO:0000259" key="9">
    <source>
        <dbReference type="PROSITE" id="PS50011"/>
    </source>
</evidence>
<dbReference type="SMART" id="SM00220">
    <property type="entry name" value="S_TKc"/>
    <property type="match status" value="1"/>
</dbReference>
<evidence type="ECO:0000313" key="10">
    <source>
        <dbReference type="EMBL" id="PKA60840.1"/>
    </source>
</evidence>
<sequence>MGNGGADLRYNCYKVPGLSKPILETPHISYLGDRYVLGEQLGWGQFGVIRSCSDLVTGELLACKSISKDRLISAEDVHSVKLEIEVMARLSGHPNVVDLKAVYEEEDYMHLVMELCAGGELFDRLERRGRFSEHEAALLFRQLMEVVVYCHDNGVVHRDLKPENILLATKSPSSSIKLADFGLATYVKPGQRLYGTVGSPFYISPEVLAGGYNQAADVWSSGVILYILLSGMPPFWGKTKSRIFDAVRSAELRFPSDPWDKISESAKDLVAGLLCRDPLLRLTAKQVLEHSWIKDHAQKFHNTDQEEHQNLATFVWEDLWTCSFSATIMPASRDVSFGFSPPVNIGGLPDPSSPSFTCREAFSPFNDNAISCSSNTGFSFHSIHHSSSLEISSPISLISCFSFSATPPDEQENLFHFNINKTKMNANQRVSFLESDPQKEAGSRKGLFGSSRAVHSKRNRTIGLGELEQLHLAASESFIRWASCHLPGAASLRSSLVC</sequence>
<keyword evidence="1 8" id="KW-0723">Serine/threonine-protein kinase</keyword>
<dbReference type="GO" id="GO:0005524">
    <property type="term" value="F:ATP binding"/>
    <property type="evidence" value="ECO:0007669"/>
    <property type="project" value="UniProtKB-UniRule"/>
</dbReference>
<dbReference type="InterPro" id="IPR000719">
    <property type="entry name" value="Prot_kinase_dom"/>
</dbReference>
<dbReference type="EMBL" id="KZ451935">
    <property type="protein sequence ID" value="PKA60840.1"/>
    <property type="molecule type" value="Genomic_DNA"/>
</dbReference>
<dbReference type="InterPro" id="IPR008271">
    <property type="entry name" value="Ser/Thr_kinase_AS"/>
</dbReference>
<keyword evidence="4 7" id="KW-0547">Nucleotide-binding</keyword>
<keyword evidence="5 10" id="KW-0418">Kinase</keyword>
<dbReference type="EC" id="2.7.11.1" evidence="10"/>
<dbReference type="Gene3D" id="3.30.200.20">
    <property type="entry name" value="Phosphorylase Kinase, domain 1"/>
    <property type="match status" value="1"/>
</dbReference>
<gene>
    <name evidence="10" type="primary">CPK6</name>
    <name evidence="10" type="ORF">AXF42_Ash006474</name>
</gene>
<keyword evidence="3" id="KW-0677">Repeat</keyword>
<reference evidence="10 11" key="1">
    <citation type="journal article" date="2017" name="Nature">
        <title>The Apostasia genome and the evolution of orchids.</title>
        <authorList>
            <person name="Zhang G.Q."/>
            <person name="Liu K.W."/>
            <person name="Li Z."/>
            <person name="Lohaus R."/>
            <person name="Hsiao Y.Y."/>
            <person name="Niu S.C."/>
            <person name="Wang J.Y."/>
            <person name="Lin Y.C."/>
            <person name="Xu Q."/>
            <person name="Chen L.J."/>
            <person name="Yoshida K."/>
            <person name="Fujiwara S."/>
            <person name="Wang Z.W."/>
            <person name="Zhang Y.Q."/>
            <person name="Mitsuda N."/>
            <person name="Wang M."/>
            <person name="Liu G.H."/>
            <person name="Pecoraro L."/>
            <person name="Huang H.X."/>
            <person name="Xiao X.J."/>
            <person name="Lin M."/>
            <person name="Wu X.Y."/>
            <person name="Wu W.L."/>
            <person name="Chen Y.Y."/>
            <person name="Chang S.B."/>
            <person name="Sakamoto S."/>
            <person name="Ohme-Takagi M."/>
            <person name="Yagi M."/>
            <person name="Zeng S.J."/>
            <person name="Shen C.Y."/>
            <person name="Yeh C.M."/>
            <person name="Luo Y.B."/>
            <person name="Tsai W.C."/>
            <person name="Van de Peer Y."/>
            <person name="Liu Z.J."/>
        </authorList>
    </citation>
    <scope>NUCLEOTIDE SEQUENCE [LARGE SCALE GENOMIC DNA]</scope>
    <source>
        <strain evidence="11">cv. Shenzhen</strain>
        <tissue evidence="10">Stem</tissue>
    </source>
</reference>
<accession>A0A2I0AZ64</accession>
<keyword evidence="6 7" id="KW-0067">ATP-binding</keyword>
<keyword evidence="2 10" id="KW-0808">Transferase</keyword>
<keyword evidence="11" id="KW-1185">Reference proteome</keyword>
<evidence type="ECO:0000256" key="3">
    <source>
        <dbReference type="ARBA" id="ARBA00022737"/>
    </source>
</evidence>